<dbReference type="RefSeq" id="WP_073256951.1">
    <property type="nucleotide sequence ID" value="NZ_FRCR01000008.1"/>
</dbReference>
<dbReference type="AlphaFoldDB" id="A0A1M7KCV5"/>
<protein>
    <submittedName>
        <fullName evidence="1">Uroporphyrinogen decarboxylase</fullName>
    </submittedName>
</protein>
<gene>
    <name evidence="1" type="ORF">SAMN05660826_01515</name>
</gene>
<organism evidence="1 2">
    <name type="scientific">Caldanaerovirga acetigignens</name>
    <dbReference type="NCBI Taxonomy" id="447595"/>
    <lineage>
        <taxon>Bacteria</taxon>
        <taxon>Bacillati</taxon>
        <taxon>Bacillota</taxon>
        <taxon>Clostridia</taxon>
        <taxon>Thermosediminibacterales</taxon>
        <taxon>Thermosediminibacteraceae</taxon>
        <taxon>Caldanaerovirga</taxon>
    </lineage>
</organism>
<sequence>MNGKQRVFKMLKGEHIRACSVFATEFWALNRRCYSLKKFLEDPDGMLPLIAQEAQSIDSDIFFGLDKTITYLSSILGNNNHESRHYFIIS</sequence>
<evidence type="ECO:0000313" key="2">
    <source>
        <dbReference type="Proteomes" id="UP000184375"/>
    </source>
</evidence>
<keyword evidence="2" id="KW-1185">Reference proteome</keyword>
<evidence type="ECO:0000313" key="1">
    <source>
        <dbReference type="EMBL" id="SHM63019.1"/>
    </source>
</evidence>
<dbReference type="STRING" id="447595.SAMN05660826_01515"/>
<name>A0A1M7KCV5_9FIRM</name>
<dbReference type="EMBL" id="FRCR01000008">
    <property type="protein sequence ID" value="SHM63019.1"/>
    <property type="molecule type" value="Genomic_DNA"/>
</dbReference>
<accession>A0A1M7KCV5</accession>
<dbReference type="Proteomes" id="UP000184375">
    <property type="component" value="Unassembled WGS sequence"/>
</dbReference>
<reference evidence="2" key="1">
    <citation type="submission" date="2016-11" db="EMBL/GenBank/DDBJ databases">
        <authorList>
            <person name="Varghese N."/>
            <person name="Submissions S."/>
        </authorList>
    </citation>
    <scope>NUCLEOTIDE SEQUENCE [LARGE SCALE GENOMIC DNA]</scope>
    <source>
        <strain evidence="2">DSM 18802</strain>
    </source>
</reference>
<dbReference type="OrthoDB" id="8452307at2"/>
<proteinExistence type="predicted"/>